<dbReference type="Gene3D" id="3.40.50.10860">
    <property type="entry name" value="Leucine Dehydrogenase, chain A, domain 1"/>
    <property type="match status" value="1"/>
</dbReference>
<dbReference type="InterPro" id="IPR046346">
    <property type="entry name" value="Aminoacid_DH-like_N_sf"/>
</dbReference>
<feature type="binding site" evidence="6">
    <location>
        <position position="71"/>
    </location>
    <ligand>
        <name>substrate</name>
    </ligand>
</feature>
<evidence type="ECO:0000256" key="5">
    <source>
        <dbReference type="PIRSR" id="PIRSR000185-1"/>
    </source>
</evidence>
<dbReference type="FunFam" id="3.40.50.10860:FF:000003">
    <property type="entry name" value="Glutamate dehydrogenase"/>
    <property type="match status" value="1"/>
</dbReference>
<dbReference type="InterPro" id="IPR033524">
    <property type="entry name" value="Glu/Leu/Phe/Val_DH_AS"/>
</dbReference>
<evidence type="ECO:0000256" key="1">
    <source>
        <dbReference type="ARBA" id="ARBA00006382"/>
    </source>
</evidence>
<feature type="domain" description="Glutamate/phenylalanine/leucine/valine/L-tryptophan dehydrogenase C-terminal" evidence="9">
    <location>
        <begin position="184"/>
        <end position="420"/>
    </location>
</feature>
<feature type="binding site" evidence="6">
    <location>
        <position position="222"/>
    </location>
    <ligand>
        <name>NAD(+)</name>
        <dbReference type="ChEBI" id="CHEBI:57540"/>
    </ligand>
</feature>
<dbReference type="GO" id="GO:0006538">
    <property type="term" value="P:L-glutamate catabolic process"/>
    <property type="evidence" value="ECO:0007669"/>
    <property type="project" value="TreeGrafter"/>
</dbReference>
<feature type="active site" description="Proton donor" evidence="5">
    <location>
        <position position="107"/>
    </location>
</feature>
<dbReference type="AlphaFoldDB" id="A0AAE3HEK4"/>
<evidence type="ECO:0000256" key="2">
    <source>
        <dbReference type="ARBA" id="ARBA00012896"/>
    </source>
</evidence>
<dbReference type="InterPro" id="IPR006095">
    <property type="entry name" value="Glu/Leu/Phe/Val/Trp_DH"/>
</dbReference>
<dbReference type="Proteomes" id="UP001205748">
    <property type="component" value="Unassembled WGS sequence"/>
</dbReference>
<evidence type="ECO:0000259" key="9">
    <source>
        <dbReference type="SMART" id="SM00839"/>
    </source>
</evidence>
<dbReference type="PANTHER" id="PTHR11606">
    <property type="entry name" value="GLUTAMATE DEHYDROGENASE"/>
    <property type="match status" value="1"/>
</dbReference>
<dbReference type="Pfam" id="PF02812">
    <property type="entry name" value="ELFV_dehydrog_N"/>
    <property type="match status" value="1"/>
</dbReference>
<dbReference type="InterPro" id="IPR006097">
    <property type="entry name" value="Glu/Leu/Phe/Val/Trp_DH_dimer"/>
</dbReference>
<dbReference type="GO" id="GO:0004352">
    <property type="term" value="F:glutamate dehydrogenase (NAD+) activity"/>
    <property type="evidence" value="ECO:0007669"/>
    <property type="project" value="TreeGrafter"/>
</dbReference>
<dbReference type="SUPFAM" id="SSF53223">
    <property type="entry name" value="Aminoacid dehydrogenase-like, N-terminal domain"/>
    <property type="match status" value="1"/>
</dbReference>
<dbReference type="PANTHER" id="PTHR11606:SF13">
    <property type="entry name" value="GLUTAMATE DEHYDROGENASE 1, MITOCHONDRIAL"/>
    <property type="match status" value="1"/>
</dbReference>
<evidence type="ECO:0000256" key="6">
    <source>
        <dbReference type="PIRSR" id="PIRSR000185-2"/>
    </source>
</evidence>
<dbReference type="InterPro" id="IPR014362">
    <property type="entry name" value="Glu_DH"/>
</dbReference>
<accession>A0AAE3HEK4</accession>
<proteinExistence type="inferred from homology"/>
<evidence type="ECO:0000256" key="4">
    <source>
        <dbReference type="PIRNR" id="PIRNR000185"/>
    </source>
</evidence>
<evidence type="ECO:0000313" key="10">
    <source>
        <dbReference type="EMBL" id="MCR1898057.1"/>
    </source>
</evidence>
<dbReference type="InterPro" id="IPR033922">
    <property type="entry name" value="NAD_bind_Glu_DH"/>
</dbReference>
<dbReference type="RefSeq" id="WP_257529519.1">
    <property type="nucleotide sequence ID" value="NZ_JANKAS010000002.1"/>
</dbReference>
<keyword evidence="3 4" id="KW-0560">Oxidoreductase</keyword>
<evidence type="ECO:0000256" key="7">
    <source>
        <dbReference type="PIRSR" id="PIRSR000185-3"/>
    </source>
</evidence>
<dbReference type="InterPro" id="IPR006096">
    <property type="entry name" value="Glu/Leu/Phe/Val/Trp_DH_C"/>
</dbReference>
<dbReference type="Pfam" id="PF00208">
    <property type="entry name" value="ELFV_dehydrog"/>
    <property type="match status" value="1"/>
</dbReference>
<feature type="binding site" evidence="6">
    <location>
        <position position="191"/>
    </location>
    <ligand>
        <name>NAD(+)</name>
        <dbReference type="ChEBI" id="CHEBI:57540"/>
    </ligand>
</feature>
<feature type="binding site" evidence="6">
    <location>
        <position position="356"/>
    </location>
    <ligand>
        <name>substrate</name>
    </ligand>
</feature>
<evidence type="ECO:0000256" key="8">
    <source>
        <dbReference type="RuleBase" id="RU004417"/>
    </source>
</evidence>
<gene>
    <name evidence="10" type="ORF">NSA47_03510</name>
</gene>
<comment type="caution">
    <text evidence="10">The sequence shown here is derived from an EMBL/GenBank/DDBJ whole genome shotgun (WGS) entry which is preliminary data.</text>
</comment>
<dbReference type="CDD" id="cd01076">
    <property type="entry name" value="NAD_bind_1_Glu_DH"/>
    <property type="match status" value="1"/>
</dbReference>
<dbReference type="PIRSF" id="PIRSF000185">
    <property type="entry name" value="Glu_DH"/>
    <property type="match status" value="1"/>
</dbReference>
<keyword evidence="6" id="KW-0520">NAD</keyword>
<dbReference type="GO" id="GO:0000166">
    <property type="term" value="F:nucleotide binding"/>
    <property type="evidence" value="ECO:0007669"/>
    <property type="project" value="UniProtKB-KW"/>
</dbReference>
<feature type="binding site" evidence="6">
    <location>
        <position position="95"/>
    </location>
    <ligand>
        <name>substrate</name>
    </ligand>
</feature>
<dbReference type="SUPFAM" id="SSF51735">
    <property type="entry name" value="NAD(P)-binding Rossmann-fold domains"/>
    <property type="match status" value="1"/>
</dbReference>
<name>A0AAE3HEK4_9FIRM</name>
<dbReference type="PROSITE" id="PS00074">
    <property type="entry name" value="GLFV_DEHYDROGENASE"/>
    <property type="match status" value="1"/>
</dbReference>
<dbReference type="EMBL" id="JANKAS010000002">
    <property type="protein sequence ID" value="MCR1898057.1"/>
    <property type="molecule type" value="Genomic_DNA"/>
</dbReference>
<evidence type="ECO:0000256" key="3">
    <source>
        <dbReference type="ARBA" id="ARBA00023002"/>
    </source>
</evidence>
<protein>
    <recommendedName>
        <fullName evidence="2 4">Glutamate dehydrogenase</fullName>
    </recommendedName>
</protein>
<evidence type="ECO:0000313" key="11">
    <source>
        <dbReference type="Proteomes" id="UP001205748"/>
    </source>
</evidence>
<keyword evidence="6" id="KW-0547">Nucleotide-binding</keyword>
<dbReference type="SMART" id="SM00839">
    <property type="entry name" value="ELFV_dehydrog"/>
    <property type="match status" value="1"/>
</dbReference>
<reference evidence="10" key="1">
    <citation type="submission" date="2022-07" db="EMBL/GenBank/DDBJ databases">
        <title>Enhanced cultured diversity of the mouse gut microbiota enables custom-made synthetic communities.</title>
        <authorList>
            <person name="Afrizal A."/>
        </authorList>
    </citation>
    <scope>NUCLEOTIDE SEQUENCE</scope>
    <source>
        <strain evidence="10">DSM 28593</strain>
    </source>
</reference>
<dbReference type="PRINTS" id="PR00082">
    <property type="entry name" value="GLFDHDRGNASE"/>
</dbReference>
<feature type="site" description="Important for catalysis" evidence="7">
    <location>
        <position position="147"/>
    </location>
</feature>
<sequence>MNNDNLNPFKIVQNQLKDVCETLGVEQEVYDILCEPQKTLEFSIPIKMDDGTTKVFKGYRCQHSNITGPFKGGIRYHQNVCLDEVKALATWMTFKVNVVGIPYGGGKGGICVNPKELSKHELERLTRGYIHAVYHFIGPDIDIPAPDVNTNGEIMAWMMDEYSKIAGYDVPAIVTGKPVEIGGSLGRTPSTGYGVALMAKMAAEKLNLQLQDLRVSVQGFGNVGSFAALTLQNLGAKVIAVTGTKGGIYCHNEKGLDIKSLMAYYKEKGTVKGFEKYTEDCDSIQSTDILGLDVDVLLPCALENVITSENASDIRAKIIVEGANGPTTIEANKILNEKGILIVPDILANAGGVTVSYFEWVQNKMGYYWTEEEVYSKLQLIMSKAFKEVCEIEKIHNVDMRTAAYMLSVRRIRESLKIRGRI</sequence>
<dbReference type="Gene3D" id="3.40.50.720">
    <property type="entry name" value="NAD(P)-binding Rossmann-like Domain"/>
    <property type="match status" value="1"/>
</dbReference>
<comment type="similarity">
    <text evidence="1 4 8">Belongs to the Glu/Leu/Phe/Val dehydrogenases family.</text>
</comment>
<keyword evidence="11" id="KW-1185">Reference proteome</keyword>
<organism evidence="10 11">
    <name type="scientific">Irregularibacter muris</name>
    <dbReference type="NCBI Taxonomy" id="1796619"/>
    <lineage>
        <taxon>Bacteria</taxon>
        <taxon>Bacillati</taxon>
        <taxon>Bacillota</taxon>
        <taxon>Clostridia</taxon>
        <taxon>Eubacteriales</taxon>
        <taxon>Eubacteriaceae</taxon>
        <taxon>Irregularibacter</taxon>
    </lineage>
</organism>
<dbReference type="InterPro" id="IPR036291">
    <property type="entry name" value="NAD(P)-bd_dom_sf"/>
</dbReference>